<name>A0AAP0KTU4_9MAGN</name>
<keyword evidence="2" id="KW-1185">Reference proteome</keyword>
<organism evidence="1 2">
    <name type="scientific">Stephania cephalantha</name>
    <dbReference type="NCBI Taxonomy" id="152367"/>
    <lineage>
        <taxon>Eukaryota</taxon>
        <taxon>Viridiplantae</taxon>
        <taxon>Streptophyta</taxon>
        <taxon>Embryophyta</taxon>
        <taxon>Tracheophyta</taxon>
        <taxon>Spermatophyta</taxon>
        <taxon>Magnoliopsida</taxon>
        <taxon>Ranunculales</taxon>
        <taxon>Menispermaceae</taxon>
        <taxon>Menispermoideae</taxon>
        <taxon>Cissampelideae</taxon>
        <taxon>Stephania</taxon>
    </lineage>
</organism>
<dbReference type="EMBL" id="JBBNAG010000002">
    <property type="protein sequence ID" value="KAK9158622.1"/>
    <property type="molecule type" value="Genomic_DNA"/>
</dbReference>
<dbReference type="Proteomes" id="UP001419268">
    <property type="component" value="Unassembled WGS sequence"/>
</dbReference>
<protein>
    <recommendedName>
        <fullName evidence="3">Coiled-coil SMC6 And NSE5 INteracting (CANIN) domain-containing protein</fullName>
    </recommendedName>
</protein>
<reference evidence="1 2" key="1">
    <citation type="submission" date="2024-01" db="EMBL/GenBank/DDBJ databases">
        <title>Genome assemblies of Stephania.</title>
        <authorList>
            <person name="Yang L."/>
        </authorList>
    </citation>
    <scope>NUCLEOTIDE SEQUENCE [LARGE SCALE GENOMIC DNA]</scope>
    <source>
        <strain evidence="1">JXDWG</strain>
        <tissue evidence="1">Leaf</tissue>
    </source>
</reference>
<evidence type="ECO:0000313" key="2">
    <source>
        <dbReference type="Proteomes" id="UP001419268"/>
    </source>
</evidence>
<sequence>MNNILEHEECFETLRATSRLTYEYELLEKVIVMIMSEVLKVDDEPICAQFRVQLVFIQEVIECQQSDVDYEQFKGLRPMGGNLDICCSYFPYCNENENISYLVDLLSDSKQSSSLVPRERRESRSMDAPLDFDLDDEEDIDQNSKEALLSQFVDECQKQVQGIKTDDEIPLWGLRVFGNQKSFPTSVLPEIQSCKLLQSFMNNDLNSGVELSVEKGQVFLEGLLLNGWLARLALTGAHVEESIARWVFNLMLYSSNEELRAAACDFWCSILPLKDEVDRNPIRIDWFPGFPELKGALEAYGFLLDSSVDFSSLAAKNNANPDSEGPPQNIRFWVKFLIACCQARYVNILIESQISTIISSSVAEKFLGVIICLFLDRRLQGLSFLLYECMLSIIGVFADEEWSTCCEKLAKSLARRTKKDLNCLRLVECISGVNPRSKQLRSELAFQILVICFNSKVSDGEEILRLLISINVKEKDCDFLLMYIYLALTENWLFSNPLMEEKPLILEMWGVYLRNCSCQITSTDMRSYASKVRNKASYLLQSTHRKDKE</sequence>
<proteinExistence type="predicted"/>
<evidence type="ECO:0000313" key="1">
    <source>
        <dbReference type="EMBL" id="KAK9158622.1"/>
    </source>
</evidence>
<dbReference type="PANTHER" id="PTHR37212">
    <property type="entry name" value="ACTIN PROTEIN 2/3 COMPLEX SUBUNIT-LIKE PROTEIN"/>
    <property type="match status" value="1"/>
</dbReference>
<dbReference type="PANTHER" id="PTHR37212:SF2">
    <property type="entry name" value="ACTIN PROTEIN 2_3 COMPLEX SUBUNIT-LIKE PROTEIN"/>
    <property type="match status" value="1"/>
</dbReference>
<dbReference type="AlphaFoldDB" id="A0AAP0KTU4"/>
<gene>
    <name evidence="1" type="ORF">Scep_005196</name>
</gene>
<evidence type="ECO:0008006" key="3">
    <source>
        <dbReference type="Google" id="ProtNLM"/>
    </source>
</evidence>
<comment type="caution">
    <text evidence="1">The sequence shown here is derived from an EMBL/GenBank/DDBJ whole genome shotgun (WGS) entry which is preliminary data.</text>
</comment>
<accession>A0AAP0KTU4</accession>